<protein>
    <submittedName>
        <fullName evidence="1">Uncharacterized protein</fullName>
    </submittedName>
</protein>
<reference evidence="1 2" key="1">
    <citation type="submission" date="2017-05" db="EMBL/GenBank/DDBJ databases">
        <authorList>
            <person name="Varghese N."/>
            <person name="Submissions S."/>
        </authorList>
    </citation>
    <scope>NUCLEOTIDE SEQUENCE [LARGE SCALE GENOMIC DNA]</scope>
    <source>
        <strain evidence="1 2">DSM 46834</strain>
    </source>
</reference>
<sequence length="152" mass="16542">MTTPLLADVPVRSPLALTRRWASLLQPLLFDTRSLWLAWFGPDGRQSPVLLPVEDLPDRPDLSLVSGLLGVHDEVAASHGSNDVLLAMALCRPGEPVETADDTDWLMAFHDVLGDALDQAWSLHLAAGGRVEPLVEAQYFLGRVARSTDGPR</sequence>
<organism evidence="1 2">
    <name type="scientific">Geodermatophilus aquaeductus</name>
    <dbReference type="NCBI Taxonomy" id="1564161"/>
    <lineage>
        <taxon>Bacteria</taxon>
        <taxon>Bacillati</taxon>
        <taxon>Actinomycetota</taxon>
        <taxon>Actinomycetes</taxon>
        <taxon>Geodermatophilales</taxon>
        <taxon>Geodermatophilaceae</taxon>
        <taxon>Geodermatophilus</taxon>
    </lineage>
</organism>
<dbReference type="RefSeq" id="WP_142459522.1">
    <property type="nucleotide sequence ID" value="NZ_FXTJ01000006.1"/>
</dbReference>
<dbReference type="EMBL" id="FXTJ01000006">
    <property type="protein sequence ID" value="SMO89265.1"/>
    <property type="molecule type" value="Genomic_DNA"/>
</dbReference>
<dbReference type="Proteomes" id="UP000317484">
    <property type="component" value="Unassembled WGS sequence"/>
</dbReference>
<evidence type="ECO:0000313" key="2">
    <source>
        <dbReference type="Proteomes" id="UP000317484"/>
    </source>
</evidence>
<name>A0A521EZD4_9ACTN</name>
<dbReference type="AlphaFoldDB" id="A0A521EZD4"/>
<proteinExistence type="predicted"/>
<evidence type="ECO:0000313" key="1">
    <source>
        <dbReference type="EMBL" id="SMO89265.1"/>
    </source>
</evidence>
<gene>
    <name evidence="1" type="ORF">SAMN06273567_106175</name>
</gene>
<keyword evidence="2" id="KW-1185">Reference proteome</keyword>
<accession>A0A521EZD4</accession>